<accession>A0ABU0ZFR1</accession>
<reference evidence="2 3" key="1">
    <citation type="submission" date="2023-08" db="EMBL/GenBank/DDBJ databases">
        <title>Phytohabitans sansha sp. nov., isolated from marine sediment.</title>
        <authorList>
            <person name="Zhao Y."/>
            <person name="Yi K."/>
        </authorList>
    </citation>
    <scope>NUCLEOTIDE SEQUENCE [LARGE SCALE GENOMIC DNA]</scope>
    <source>
        <strain evidence="2 3">ZYX-F-186</strain>
    </source>
</reference>
<dbReference type="Pfam" id="PF13401">
    <property type="entry name" value="AAA_22"/>
    <property type="match status" value="1"/>
</dbReference>
<dbReference type="RefSeq" id="WP_308712500.1">
    <property type="nucleotide sequence ID" value="NZ_JAVHUY010000009.1"/>
</dbReference>
<dbReference type="PANTHER" id="PTHR47691:SF3">
    <property type="entry name" value="HTH-TYPE TRANSCRIPTIONAL REGULATOR RV0890C-RELATED"/>
    <property type="match status" value="1"/>
</dbReference>
<dbReference type="InterPro" id="IPR016032">
    <property type="entry name" value="Sig_transdc_resp-reg_C-effctor"/>
</dbReference>
<dbReference type="PRINTS" id="PR00038">
    <property type="entry name" value="HTHLUXR"/>
</dbReference>
<proteinExistence type="predicted"/>
<dbReference type="Gene3D" id="1.25.40.10">
    <property type="entry name" value="Tetratricopeptide repeat domain"/>
    <property type="match status" value="1"/>
</dbReference>
<dbReference type="InterPro" id="IPR049945">
    <property type="entry name" value="AAA_22"/>
</dbReference>
<keyword evidence="3" id="KW-1185">Reference proteome</keyword>
<dbReference type="InterPro" id="IPR011990">
    <property type="entry name" value="TPR-like_helical_dom_sf"/>
</dbReference>
<dbReference type="PROSITE" id="PS50043">
    <property type="entry name" value="HTH_LUXR_2"/>
    <property type="match status" value="1"/>
</dbReference>
<dbReference type="InterPro" id="IPR000792">
    <property type="entry name" value="Tscrpt_reg_LuxR_C"/>
</dbReference>
<dbReference type="Pfam" id="PF00196">
    <property type="entry name" value="GerE"/>
    <property type="match status" value="1"/>
</dbReference>
<dbReference type="SUPFAM" id="SSF52540">
    <property type="entry name" value="P-loop containing nucleoside triphosphate hydrolases"/>
    <property type="match status" value="1"/>
</dbReference>
<dbReference type="SUPFAM" id="SSF46894">
    <property type="entry name" value="C-terminal effector domain of the bipartite response regulators"/>
    <property type="match status" value="1"/>
</dbReference>
<dbReference type="EMBL" id="JAVHUY010000009">
    <property type="protein sequence ID" value="MDQ7905229.1"/>
    <property type="molecule type" value="Genomic_DNA"/>
</dbReference>
<name>A0ABU0ZFR1_9ACTN</name>
<dbReference type="SMART" id="SM00421">
    <property type="entry name" value="HTH_LUXR"/>
    <property type="match status" value="1"/>
</dbReference>
<dbReference type="Pfam" id="PF25872">
    <property type="entry name" value="HTH_77"/>
    <property type="match status" value="1"/>
</dbReference>
<dbReference type="InterPro" id="IPR027417">
    <property type="entry name" value="P-loop_NTPase"/>
</dbReference>
<dbReference type="Gene3D" id="1.10.10.10">
    <property type="entry name" value="Winged helix-like DNA-binding domain superfamily/Winged helix DNA-binding domain"/>
    <property type="match status" value="1"/>
</dbReference>
<dbReference type="InterPro" id="IPR058852">
    <property type="entry name" value="HTH_77"/>
</dbReference>
<gene>
    <name evidence="2" type="ORF">RB614_11910</name>
</gene>
<dbReference type="SUPFAM" id="SSF48452">
    <property type="entry name" value="TPR-like"/>
    <property type="match status" value="1"/>
</dbReference>
<evidence type="ECO:0000313" key="3">
    <source>
        <dbReference type="Proteomes" id="UP001230908"/>
    </source>
</evidence>
<dbReference type="PROSITE" id="PS00622">
    <property type="entry name" value="HTH_LUXR_1"/>
    <property type="match status" value="1"/>
</dbReference>
<dbReference type="PRINTS" id="PR00364">
    <property type="entry name" value="DISEASERSIST"/>
</dbReference>
<dbReference type="CDD" id="cd06170">
    <property type="entry name" value="LuxR_C_like"/>
    <property type="match status" value="1"/>
</dbReference>
<sequence length="776" mass="84556">MGQSTHRSDGGVLPAEVTTFVGRRHELGEARKLLSSSRLVTLTGPGGVGKTRLALRIAAQARRAFPDGVVLVELAEVRSAELVPHAVALALGFRDEPSGWTAETLAERLAQRHLLLVLDNCEHLIVPCALLVRRILAHDPEVHVLTTSREAMKIGGEHTYAVPPLPVPTWEVGSRAADLVRYDGVQLFLDRARARLPGFVMTETNAPHVAQICQRLDGIPLAIELAADRVRALPVEQINARLSSRLRLLTTGDRSASARHQTLLASIAWSYDLCAKPEQLLWARLSVFPSSFVVSTVESVCAGSGLAADDVVDLLTDLVEKSILVREDDAGPEARYRMLGAIREFGHDRLVESGDLHAVRERLVEWCSRLATGYREGWFGPGQREWSDRLRTEHQTVASALRFALDGREPAQAMSIASDLNLYWVTAGLMSEGRHWLRRGVEESEPGTPGRATAQRWLAYFSFYLGDVGVVPRLLADARAELGPTPSPADLAYLYFVEGMAALTDSDPHGAQAPLDEALRLFALCDEVVGRAHVLLGYGVTRWLCGDLASAQDLLLECLFLTGQHVESTLHSSALMNLGMVIWDAGEAAAAEAMVLEALRLKVNDEEELGQAMCLDALAWFSVADDPRRGATLAGCAEAAWRRSGSSIESVGALRKFRDASLEQLRARLPGPVLASLMAAGAELSPTQARDYAMRVQDGGDGQKDQAEMFLPLTKREWQVAQRVAEGLGNRQIAGRLAISPRTVDAHVAHILEKLAFGSRTQVAAWVIERLRGARA</sequence>
<dbReference type="Gene3D" id="3.40.50.300">
    <property type="entry name" value="P-loop containing nucleotide triphosphate hydrolases"/>
    <property type="match status" value="1"/>
</dbReference>
<protein>
    <submittedName>
        <fullName evidence="2">LuxR C-terminal-related transcriptional regulator</fullName>
    </submittedName>
</protein>
<organism evidence="2 3">
    <name type="scientific">Phytohabitans maris</name>
    <dbReference type="NCBI Taxonomy" id="3071409"/>
    <lineage>
        <taxon>Bacteria</taxon>
        <taxon>Bacillati</taxon>
        <taxon>Actinomycetota</taxon>
        <taxon>Actinomycetes</taxon>
        <taxon>Micromonosporales</taxon>
        <taxon>Micromonosporaceae</taxon>
    </lineage>
</organism>
<dbReference type="Proteomes" id="UP001230908">
    <property type="component" value="Unassembled WGS sequence"/>
</dbReference>
<dbReference type="PANTHER" id="PTHR47691">
    <property type="entry name" value="REGULATOR-RELATED"/>
    <property type="match status" value="1"/>
</dbReference>
<feature type="domain" description="HTH luxR-type" evidence="1">
    <location>
        <begin position="706"/>
        <end position="771"/>
    </location>
</feature>
<comment type="caution">
    <text evidence="2">The sequence shown here is derived from an EMBL/GenBank/DDBJ whole genome shotgun (WGS) entry which is preliminary data.</text>
</comment>
<dbReference type="InterPro" id="IPR036388">
    <property type="entry name" value="WH-like_DNA-bd_sf"/>
</dbReference>
<evidence type="ECO:0000259" key="1">
    <source>
        <dbReference type="PROSITE" id="PS50043"/>
    </source>
</evidence>
<evidence type="ECO:0000313" key="2">
    <source>
        <dbReference type="EMBL" id="MDQ7905229.1"/>
    </source>
</evidence>